<evidence type="ECO:0000256" key="2">
    <source>
        <dbReference type="ARBA" id="ARBA00022927"/>
    </source>
</evidence>
<dbReference type="PROSITE" id="PS51194">
    <property type="entry name" value="HELICASE_CTER"/>
    <property type="match status" value="1"/>
</dbReference>
<evidence type="ECO:0000256" key="3">
    <source>
        <dbReference type="ARBA" id="ARBA00023010"/>
    </source>
</evidence>
<dbReference type="PANTHER" id="PTHR30612">
    <property type="entry name" value="SECA INNER MEMBRANE COMPONENT OF SEC PROTEIN SECRETION SYSTEM"/>
    <property type="match status" value="1"/>
</dbReference>
<evidence type="ECO:0000313" key="11">
    <source>
        <dbReference type="Proteomes" id="UP000663870"/>
    </source>
</evidence>
<keyword evidence="2" id="KW-0653">Protein transport</keyword>
<dbReference type="GO" id="GO:0006605">
    <property type="term" value="P:protein targeting"/>
    <property type="evidence" value="ECO:0007669"/>
    <property type="project" value="InterPro"/>
</dbReference>
<evidence type="ECO:0000313" key="9">
    <source>
        <dbReference type="EMBL" id="CAF1230330.1"/>
    </source>
</evidence>
<dbReference type="InterPro" id="IPR014018">
    <property type="entry name" value="SecA_motor_DEAD"/>
</dbReference>
<dbReference type="SMART" id="SM00957">
    <property type="entry name" value="SecA_DEAD"/>
    <property type="match status" value="1"/>
</dbReference>
<dbReference type="InterPro" id="IPR014001">
    <property type="entry name" value="Helicase_ATP-bd"/>
</dbReference>
<accession>A0A814L8K5</accession>
<evidence type="ECO:0000259" key="5">
    <source>
        <dbReference type="PROSITE" id="PS51192"/>
    </source>
</evidence>
<feature type="coiled-coil region" evidence="4">
    <location>
        <begin position="1499"/>
        <end position="1526"/>
    </location>
</feature>
<evidence type="ECO:0008006" key="12">
    <source>
        <dbReference type="Google" id="ProtNLM"/>
    </source>
</evidence>
<dbReference type="InterPro" id="IPR001650">
    <property type="entry name" value="Helicase_C-like"/>
</dbReference>
<comment type="caution">
    <text evidence="8">The sequence shown here is derived from an EMBL/GenBank/DDBJ whole genome shotgun (WGS) entry which is preliminary data.</text>
</comment>
<keyword evidence="1" id="KW-0963">Cytoplasm</keyword>
<dbReference type="InterPro" id="IPR027417">
    <property type="entry name" value="P-loop_NTPase"/>
</dbReference>
<dbReference type="InterPro" id="IPR000185">
    <property type="entry name" value="SecA"/>
</dbReference>
<dbReference type="InterPro" id="IPR011115">
    <property type="entry name" value="SecA_DEAD"/>
</dbReference>
<name>A0A814L8K5_9BILA</name>
<dbReference type="GO" id="GO:0017038">
    <property type="term" value="P:protein import"/>
    <property type="evidence" value="ECO:0007669"/>
    <property type="project" value="InterPro"/>
</dbReference>
<dbReference type="GO" id="GO:0006886">
    <property type="term" value="P:intracellular protein transport"/>
    <property type="evidence" value="ECO:0007669"/>
    <property type="project" value="InterPro"/>
</dbReference>
<dbReference type="Gene3D" id="3.90.1440.10">
    <property type="entry name" value="SecA, preprotein cross-linking domain"/>
    <property type="match status" value="1"/>
</dbReference>
<dbReference type="GO" id="GO:0005524">
    <property type="term" value="F:ATP binding"/>
    <property type="evidence" value="ECO:0007669"/>
    <property type="project" value="InterPro"/>
</dbReference>
<dbReference type="Proteomes" id="UP000663854">
    <property type="component" value="Unassembled WGS sequence"/>
</dbReference>
<dbReference type="EMBL" id="CAJNOL010000890">
    <property type="protein sequence ID" value="CAF1230330.1"/>
    <property type="molecule type" value="Genomic_DNA"/>
</dbReference>
<sequence length="1599" mass="186171">MSTSNTINNHYNIIYERLCALKSWTNEQKIHLVEIIADWTSKYEHSIPAQLNNNLKCLRELITHKVIIAPLLPIETIFKVIQSDHIPAELWFDCLMNVVEVSSDNNNNNNNKNKILFDFTPVTIPTSSNMLNSYLSEQGSQNDEYCSILDQSSINDTTLTEQFFSLASSLTMSTSTWHRLLSEESLEEYQTKLLNNLEELYQLKWDKLSVELLRNIFTNSENFNNLSSIKKALFVIETIVVNRISIKSHIERIINNITKNSSNRWMNELNKIVNEQGKSKSLKILLQELGEVNSFINLDNLEQQYKKVMKYYEKETIRMTSFDIQTQENYIDKYYKIAIIIQAVYIFKQVRPRDIQILSLLLFIENEHKNRGRLAQIRTGEGKSIIVAMLAVYLALESSKKYIDIITTSEILAQRDAQEFASFYQIFNLTVGHNCHDPSENSNYNFDIIYGTVTQFAGDLLRTEFYLNKEVRGDRPYSTVIIDEVDSMFIDQREHFTQLASLTPGYKSLNIILKFIFIFFKKYNITENNEFIIKQENGFVKVDAVHFISEKLNDKQLIEFPEYRRSYIFFKLPKWIQSARRALYELQLDVDYIINKDNEIIVVDYLNTGVSQINMHWSDGIHQFLQLKHNLRMTPEHMCDSFYSNVTLFKKYKYLYGLTGTLGGKSSQKFIKKVYNIDVIIVPKYIDSIFDIYPNQFADNRQLWLEKIRIECHTIAITNHRAILIICQTIRDANDVQSYLSCQHSNIKLYLRSDEHTKPEEVHPGDVIVATNLAGRGTDLKILTSAVNYGGLHVIVTFMPNNSRVEQQAFGRAGRQGQPGSARLIIYKEYNNVISYSSEDEIQLVEYWKKKRNKFEKNNMNEAIKEINRIEAKDRLLVRFLDVVHSRKDDLSFTDDILQPGFSSLRELWSSFCDQDASTADERFSAFANEIEQKLELAITTMKETLSQPYTSFPWHRDNEQYRTIHIANATCNVLCQLIVHPKYLITAGIKMLCMKNVFEREQRALTLYQQAINLDKQDFILHYNIVLCYIKNDQNSINEAIKELNIAVTLLNNEIERRKFLQIHDELSTQTSTDRSCIAELVYLEHVHSILGASRDQLCKFDEDKHEITCRSESWEVTLSSFENTHFNAIKNEIYAEYQEWYSEGLVWVFIFEIEPKRCWWKTIFIFIMGIAQIVGGTFLCVVDQWKLGTLMVLNGTFDIYTAVATKITNDFDLVNYFKQKVINYGLNLLCITSTVNNLVKPISSIEHVGIIGVTADSIHQLYCTKGFNIKTLTNIALNSMNIADINKHVIDFLKQIPERYKNIEALISNDFDQIINQDTSLTVNQFLGMLDNDSLFGGKTKEIFRIVQRHTPRIKYIYNGNNTALVSYALNTMDDILPNVPIIDTLSLALPYTLNRIVKKEIFDINSLFLSIIRQINSKNEEHKLETLDIVQKVLYSSDKWTIFEQNKDKLNTEICQLLHPAIEREQKLLTEYQQIMNNPQVLSGYCQIFKFSNVTFGTIQNQLKNLRREIRREQTNNRLLAQTIIAFVDELSKTSSNTRNNSKKVTDTFKEYLSDSIIRPIIENACEQEMDINDKKLTEKFTKALIYIQEQQKRIR</sequence>
<organism evidence="8 10">
    <name type="scientific">Rotaria sordida</name>
    <dbReference type="NCBI Taxonomy" id="392033"/>
    <lineage>
        <taxon>Eukaryota</taxon>
        <taxon>Metazoa</taxon>
        <taxon>Spiralia</taxon>
        <taxon>Gnathifera</taxon>
        <taxon>Rotifera</taxon>
        <taxon>Eurotatoria</taxon>
        <taxon>Bdelloidea</taxon>
        <taxon>Philodinida</taxon>
        <taxon>Philodinidae</taxon>
        <taxon>Rotaria</taxon>
    </lineage>
</organism>
<dbReference type="PANTHER" id="PTHR30612:SF0">
    <property type="entry name" value="CHLOROPLAST PROTEIN-TRANSPORTING ATPASE"/>
    <property type="match status" value="1"/>
</dbReference>
<dbReference type="GO" id="GO:0016020">
    <property type="term" value="C:membrane"/>
    <property type="evidence" value="ECO:0007669"/>
    <property type="project" value="InterPro"/>
</dbReference>
<evidence type="ECO:0000259" key="7">
    <source>
        <dbReference type="PROSITE" id="PS51196"/>
    </source>
</evidence>
<dbReference type="SMART" id="SM00487">
    <property type="entry name" value="DEXDc"/>
    <property type="match status" value="1"/>
</dbReference>
<gene>
    <name evidence="9" type="ORF">JXQ802_LOCUS25911</name>
    <name evidence="8" type="ORF">PYM288_LOCUS17596</name>
</gene>
<dbReference type="PROSITE" id="PS51196">
    <property type="entry name" value="SECA_MOTOR_DEAD"/>
    <property type="match status" value="1"/>
</dbReference>
<keyword evidence="11" id="KW-1185">Reference proteome</keyword>
<keyword evidence="4" id="KW-0175">Coiled coil</keyword>
<dbReference type="Gene3D" id="3.40.50.300">
    <property type="entry name" value="P-loop containing nucleotide triphosphate hydrolases"/>
    <property type="match status" value="2"/>
</dbReference>
<dbReference type="Pfam" id="PF01043">
    <property type="entry name" value="SecA_PP_bind"/>
    <property type="match status" value="1"/>
</dbReference>
<dbReference type="PRINTS" id="PR00906">
    <property type="entry name" value="SECA"/>
</dbReference>
<proteinExistence type="predicted"/>
<dbReference type="Gene3D" id="1.25.40.10">
    <property type="entry name" value="Tetratricopeptide repeat domain"/>
    <property type="match status" value="1"/>
</dbReference>
<dbReference type="InterPro" id="IPR011130">
    <property type="entry name" value="SecA_preprotein_X-link_dom"/>
</dbReference>
<evidence type="ECO:0000256" key="4">
    <source>
        <dbReference type="SAM" id="Coils"/>
    </source>
</evidence>
<evidence type="ECO:0000259" key="6">
    <source>
        <dbReference type="PROSITE" id="PS51194"/>
    </source>
</evidence>
<dbReference type="SUPFAM" id="SSF52540">
    <property type="entry name" value="P-loop containing nucleoside triphosphate hydrolases"/>
    <property type="match status" value="2"/>
</dbReference>
<evidence type="ECO:0000313" key="10">
    <source>
        <dbReference type="Proteomes" id="UP000663854"/>
    </source>
</evidence>
<feature type="domain" description="Helicase ATP-binding" evidence="5">
    <location>
        <begin position="364"/>
        <end position="522"/>
    </location>
</feature>
<keyword evidence="2" id="KW-0813">Transport</keyword>
<protein>
    <recommendedName>
        <fullName evidence="12">Protein translocase subunit SecA</fullName>
    </recommendedName>
</protein>
<dbReference type="EMBL" id="CAJNOH010000501">
    <property type="protein sequence ID" value="CAF1059977.1"/>
    <property type="molecule type" value="Genomic_DNA"/>
</dbReference>
<dbReference type="PROSITE" id="PS51192">
    <property type="entry name" value="HELICASE_ATP_BIND_1"/>
    <property type="match status" value="1"/>
</dbReference>
<dbReference type="InterPro" id="IPR011990">
    <property type="entry name" value="TPR-like_helical_dom_sf"/>
</dbReference>
<dbReference type="SUPFAM" id="SSF81767">
    <property type="entry name" value="Pre-protein crosslinking domain of SecA"/>
    <property type="match status" value="1"/>
</dbReference>
<dbReference type="Proteomes" id="UP000663870">
    <property type="component" value="Unassembled WGS sequence"/>
</dbReference>
<feature type="domain" description="SecA family profile" evidence="7">
    <location>
        <begin position="251"/>
        <end position="857"/>
    </location>
</feature>
<dbReference type="Pfam" id="PF07517">
    <property type="entry name" value="SecA_DEAD"/>
    <property type="match status" value="1"/>
</dbReference>
<reference evidence="8" key="1">
    <citation type="submission" date="2021-02" db="EMBL/GenBank/DDBJ databases">
        <authorList>
            <person name="Nowell W R."/>
        </authorList>
    </citation>
    <scope>NUCLEOTIDE SEQUENCE</scope>
</reference>
<dbReference type="InterPro" id="IPR036670">
    <property type="entry name" value="SecA_X-link_sf"/>
</dbReference>
<feature type="domain" description="Helicase C-terminal" evidence="6">
    <location>
        <begin position="709"/>
        <end position="868"/>
    </location>
</feature>
<evidence type="ECO:0000313" key="8">
    <source>
        <dbReference type="EMBL" id="CAF1059977.1"/>
    </source>
</evidence>
<keyword evidence="3" id="KW-0811">Translocation</keyword>
<evidence type="ECO:0000256" key="1">
    <source>
        <dbReference type="ARBA" id="ARBA00022490"/>
    </source>
</evidence>